<feature type="compositionally biased region" description="Polar residues" evidence="1">
    <location>
        <begin position="79"/>
        <end position="91"/>
    </location>
</feature>
<reference evidence="2" key="1">
    <citation type="journal article" date="2020" name="Stud. Mycol.">
        <title>101 Dothideomycetes genomes: a test case for predicting lifestyles and emergence of pathogens.</title>
        <authorList>
            <person name="Haridas S."/>
            <person name="Albert R."/>
            <person name="Binder M."/>
            <person name="Bloem J."/>
            <person name="Labutti K."/>
            <person name="Salamov A."/>
            <person name="Andreopoulos B."/>
            <person name="Baker S."/>
            <person name="Barry K."/>
            <person name="Bills G."/>
            <person name="Bluhm B."/>
            <person name="Cannon C."/>
            <person name="Castanera R."/>
            <person name="Culley D."/>
            <person name="Daum C."/>
            <person name="Ezra D."/>
            <person name="Gonzalez J."/>
            <person name="Henrissat B."/>
            <person name="Kuo A."/>
            <person name="Liang C."/>
            <person name="Lipzen A."/>
            <person name="Lutzoni F."/>
            <person name="Magnuson J."/>
            <person name="Mondo S."/>
            <person name="Nolan M."/>
            <person name="Ohm R."/>
            <person name="Pangilinan J."/>
            <person name="Park H.-J."/>
            <person name="Ramirez L."/>
            <person name="Alfaro M."/>
            <person name="Sun H."/>
            <person name="Tritt A."/>
            <person name="Yoshinaga Y."/>
            <person name="Zwiers L.-H."/>
            <person name="Turgeon B."/>
            <person name="Goodwin S."/>
            <person name="Spatafora J."/>
            <person name="Crous P."/>
            <person name="Grigoriev I."/>
        </authorList>
    </citation>
    <scope>NUCLEOTIDE SEQUENCE</scope>
    <source>
        <strain evidence="2">CBS 133067</strain>
    </source>
</reference>
<proteinExistence type="predicted"/>
<sequence>MSTGFVTIVPPPRNALREYNPTLPPSKQPSSIPPAFLDAMYVREEVFVQEQNVPLANELDDDDPRCWHWVAYASVGTSARARSNGSNGPSETETDKDKVEEQARKASAAKVPVATIRLVPPPHEPHPVPGSKMVFDSRTGNAVWTMPTPEEAAAQPEAARSKGESHGPEEPYIKLGRLATSPPFRGLGLSKLVINAALAWAANHPHEILPPLSPTSREAARLAEEKADGVDTRPMDGWHGREEGWRGLVLVHAQTSVEKVWAKFGFVRDESLGTWWEEGIEHIGMWRKLTVKEESTVDPLSPKWKT</sequence>
<dbReference type="EMBL" id="ML978121">
    <property type="protein sequence ID" value="KAF2104661.1"/>
    <property type="molecule type" value="Genomic_DNA"/>
</dbReference>
<evidence type="ECO:0000313" key="2">
    <source>
        <dbReference type="EMBL" id="KAF2104661.1"/>
    </source>
</evidence>
<feature type="region of interest" description="Disordered" evidence="1">
    <location>
        <begin position="12"/>
        <end position="31"/>
    </location>
</feature>
<dbReference type="Proteomes" id="UP000799772">
    <property type="component" value="Unassembled WGS sequence"/>
</dbReference>
<keyword evidence="3" id="KW-1185">Reference proteome</keyword>
<dbReference type="AlphaFoldDB" id="A0A9P4INB4"/>
<gene>
    <name evidence="2" type="ORF">NA57DRAFT_70867</name>
</gene>
<comment type="caution">
    <text evidence="2">The sequence shown here is derived from an EMBL/GenBank/DDBJ whole genome shotgun (WGS) entry which is preliminary data.</text>
</comment>
<dbReference type="SUPFAM" id="SSF55729">
    <property type="entry name" value="Acyl-CoA N-acyltransferases (Nat)"/>
    <property type="match status" value="1"/>
</dbReference>
<protein>
    <submittedName>
        <fullName evidence="2">Uncharacterized protein</fullName>
    </submittedName>
</protein>
<dbReference type="OrthoDB" id="329272at2759"/>
<dbReference type="Gene3D" id="3.40.630.30">
    <property type="match status" value="1"/>
</dbReference>
<dbReference type="CDD" id="cd04301">
    <property type="entry name" value="NAT_SF"/>
    <property type="match status" value="1"/>
</dbReference>
<feature type="region of interest" description="Disordered" evidence="1">
    <location>
        <begin position="79"/>
        <end position="109"/>
    </location>
</feature>
<feature type="compositionally biased region" description="Basic and acidic residues" evidence="1">
    <location>
        <begin position="93"/>
        <end position="104"/>
    </location>
</feature>
<evidence type="ECO:0000313" key="3">
    <source>
        <dbReference type="Proteomes" id="UP000799772"/>
    </source>
</evidence>
<accession>A0A9P4INB4</accession>
<dbReference type="InterPro" id="IPR016181">
    <property type="entry name" value="Acyl_CoA_acyltransferase"/>
</dbReference>
<organism evidence="2 3">
    <name type="scientific">Rhizodiscina lignyota</name>
    <dbReference type="NCBI Taxonomy" id="1504668"/>
    <lineage>
        <taxon>Eukaryota</taxon>
        <taxon>Fungi</taxon>
        <taxon>Dikarya</taxon>
        <taxon>Ascomycota</taxon>
        <taxon>Pezizomycotina</taxon>
        <taxon>Dothideomycetes</taxon>
        <taxon>Pleosporomycetidae</taxon>
        <taxon>Aulographales</taxon>
        <taxon>Rhizodiscinaceae</taxon>
        <taxon>Rhizodiscina</taxon>
    </lineage>
</organism>
<name>A0A9P4INB4_9PEZI</name>
<evidence type="ECO:0000256" key="1">
    <source>
        <dbReference type="SAM" id="MobiDB-lite"/>
    </source>
</evidence>